<reference evidence="1" key="1">
    <citation type="submission" date="2011-02" db="EMBL/GenBank/DDBJ databases">
        <title>The genome of the leaf-cutting ant Acromyrmex echinatior suggests key adaptations to social evolution and fungus farming.</title>
        <authorList>
            <person name="Nygaard S."/>
            <person name="Zhang G."/>
        </authorList>
    </citation>
    <scope>NUCLEOTIDE SEQUENCE</scope>
</reference>
<dbReference type="EMBL" id="GL888056">
    <property type="protein sequence ID" value="EGI68593.1"/>
    <property type="molecule type" value="Genomic_DNA"/>
</dbReference>
<dbReference type="Proteomes" id="UP000007755">
    <property type="component" value="Unassembled WGS sequence"/>
</dbReference>
<evidence type="ECO:0000313" key="1">
    <source>
        <dbReference type="EMBL" id="EGI68593.1"/>
    </source>
</evidence>
<dbReference type="InParanoid" id="F4WB38"/>
<evidence type="ECO:0000313" key="2">
    <source>
        <dbReference type="Proteomes" id="UP000007755"/>
    </source>
</evidence>
<name>F4WB38_ACREC</name>
<sequence length="189" mass="21744">MARIPFSASSAFRRVRDERREITDGSTNVWTVGWVLDDKERMLDDGTDHDDRALLGDRGGCRSRGFASQPVAPSLHFRCRRLVASVRALNPALERARRRSTKGDYESLPKDWQARGIKVTSGNRGIISPFSTKKHSCHDAEIEYRRIEFYDAYLKRHAFTLQTLVFTEVYAIRNQAIRTRKPTKIDCVQ</sequence>
<accession>F4WB38</accession>
<proteinExistence type="predicted"/>
<protein>
    <submittedName>
        <fullName evidence="1">Uncharacterized protein</fullName>
    </submittedName>
</protein>
<gene>
    <name evidence="1" type="ORF">G5I_02692</name>
</gene>
<keyword evidence="2" id="KW-1185">Reference proteome</keyword>
<dbReference type="AlphaFoldDB" id="F4WB38"/>
<organism evidence="2">
    <name type="scientific">Acromyrmex echinatior</name>
    <name type="common">Panamanian leafcutter ant</name>
    <name type="synonym">Acromyrmex octospinosus echinatior</name>
    <dbReference type="NCBI Taxonomy" id="103372"/>
    <lineage>
        <taxon>Eukaryota</taxon>
        <taxon>Metazoa</taxon>
        <taxon>Ecdysozoa</taxon>
        <taxon>Arthropoda</taxon>
        <taxon>Hexapoda</taxon>
        <taxon>Insecta</taxon>
        <taxon>Pterygota</taxon>
        <taxon>Neoptera</taxon>
        <taxon>Endopterygota</taxon>
        <taxon>Hymenoptera</taxon>
        <taxon>Apocrita</taxon>
        <taxon>Aculeata</taxon>
        <taxon>Formicoidea</taxon>
        <taxon>Formicidae</taxon>
        <taxon>Myrmicinae</taxon>
        <taxon>Acromyrmex</taxon>
    </lineage>
</organism>